<dbReference type="InterPro" id="IPR021778">
    <property type="entry name" value="Se/S_carrier-like"/>
</dbReference>
<keyword evidence="3" id="KW-1185">Reference proteome</keyword>
<dbReference type="HOGENOM" id="CLU_167443_1_0_9"/>
<gene>
    <name evidence="2" type="ORF">HMPREF9225_0299</name>
</gene>
<evidence type="ECO:0000313" key="3">
    <source>
        <dbReference type="Proteomes" id="UP000003280"/>
    </source>
</evidence>
<dbReference type="Pfam" id="PF11823">
    <property type="entry name" value="Se_S_carrier"/>
    <property type="match status" value="1"/>
</dbReference>
<dbReference type="EMBL" id="AEEH01000018">
    <property type="protein sequence ID" value="EFM25980.1"/>
    <property type="molecule type" value="Genomic_DNA"/>
</dbReference>
<dbReference type="eggNOG" id="ENOG5033A63">
    <property type="taxonomic scope" value="Bacteria"/>
</dbReference>
<reference evidence="2 3" key="1">
    <citation type="submission" date="2010-07" db="EMBL/GenBank/DDBJ databases">
        <authorList>
            <person name="Muzny D."/>
            <person name="Qin X."/>
            <person name="Deng J."/>
            <person name="Jiang H."/>
            <person name="Liu Y."/>
            <person name="Qu J."/>
            <person name="Song X.-Z."/>
            <person name="Zhang L."/>
            <person name="Thornton R."/>
            <person name="Coyle M."/>
            <person name="Francisco L."/>
            <person name="Jackson L."/>
            <person name="Javaid M."/>
            <person name="Korchina V."/>
            <person name="Kovar C."/>
            <person name="Mata R."/>
            <person name="Mathew T."/>
            <person name="Ngo R."/>
            <person name="Nguyen L."/>
            <person name="Nguyen N."/>
            <person name="Okwuonu G."/>
            <person name="Ongeri F."/>
            <person name="Pham C."/>
            <person name="Simmons D."/>
            <person name="Wilczek-Boney K."/>
            <person name="Hale W."/>
            <person name="Jakkamsetti A."/>
            <person name="Pham P."/>
            <person name="Ruth R."/>
            <person name="San Lucas F."/>
            <person name="Warren J."/>
            <person name="Zhang J."/>
            <person name="Zhao Z."/>
            <person name="Zhou C."/>
            <person name="Zhu D."/>
            <person name="Lee S."/>
            <person name="Bess C."/>
            <person name="Blankenburg K."/>
            <person name="Forbes L."/>
            <person name="Fu Q."/>
            <person name="Gubbala S."/>
            <person name="Hirani K."/>
            <person name="Jayaseelan J.C."/>
            <person name="Lara F."/>
            <person name="Munidasa M."/>
            <person name="Palculict T."/>
            <person name="Patil S."/>
            <person name="Pu L.-L."/>
            <person name="Saada N."/>
            <person name="Tang L."/>
            <person name="Weissenberger G."/>
            <person name="Zhu Y."/>
            <person name="Hemphill L."/>
            <person name="Shang Y."/>
            <person name="Youmans B."/>
            <person name="Ayvaz T."/>
            <person name="Ross M."/>
            <person name="Santibanez J."/>
            <person name="Aqrawi P."/>
            <person name="Gross S."/>
            <person name="Joshi V."/>
            <person name="Fowler G."/>
            <person name="Nazareth L."/>
            <person name="Reid J."/>
            <person name="Worley K."/>
            <person name="Petrosino J."/>
            <person name="Highlander S."/>
            <person name="Gibbs R."/>
        </authorList>
    </citation>
    <scope>NUCLEOTIDE SEQUENCE [LARGE SCALE GENOMIC DNA]</scope>
    <source>
        <strain evidence="2 3">ATCC BAA-1640</strain>
    </source>
</reference>
<organism evidence="2 3">
    <name type="scientific">Peptoniphilus duerdenii ATCC BAA-1640</name>
    <dbReference type="NCBI Taxonomy" id="862517"/>
    <lineage>
        <taxon>Bacteria</taxon>
        <taxon>Bacillati</taxon>
        <taxon>Bacillota</taxon>
        <taxon>Tissierellia</taxon>
        <taxon>Tissierellales</taxon>
        <taxon>Peptoniphilaceae</taxon>
        <taxon>Peptoniphilus</taxon>
    </lineage>
</organism>
<dbReference type="RefSeq" id="WP_008901135.1">
    <property type="nucleotide sequence ID" value="NZ_GL397071.1"/>
</dbReference>
<name>E0NJG0_9FIRM</name>
<sequence>MKILHYVLVPNSKLAYELYQKLEKIESTMVPTPREVDHCCGIAILYENEEDREKIKKIADENNIKIDTFFDTESKIDPNRGRFC</sequence>
<accession>E0NJG0</accession>
<protein>
    <recommendedName>
        <fullName evidence="1">Putative Se/S carrier protein-like domain-containing protein</fullName>
    </recommendedName>
</protein>
<evidence type="ECO:0000313" key="2">
    <source>
        <dbReference type="EMBL" id="EFM25980.1"/>
    </source>
</evidence>
<dbReference type="STRING" id="862517.HMPREF9225_0299"/>
<dbReference type="Proteomes" id="UP000003280">
    <property type="component" value="Unassembled WGS sequence"/>
</dbReference>
<comment type="caution">
    <text evidence="2">The sequence shown here is derived from an EMBL/GenBank/DDBJ whole genome shotgun (WGS) entry which is preliminary data.</text>
</comment>
<evidence type="ECO:0000259" key="1">
    <source>
        <dbReference type="Pfam" id="PF11823"/>
    </source>
</evidence>
<proteinExistence type="predicted"/>
<dbReference type="AlphaFoldDB" id="E0NJG0"/>
<feature type="domain" description="Putative Se/S carrier protein-like" evidence="1">
    <location>
        <begin position="6"/>
        <end position="70"/>
    </location>
</feature>
<dbReference type="OrthoDB" id="362866at2"/>